<accession>A0A420NGL6</accession>
<reference evidence="2" key="2">
    <citation type="submission" date="2020-02" db="EMBL/GenBank/DDBJ databases">
        <title>Identification and distribution of gene clusters putatively required for synthesis of sphingolipid metabolism inhibitors in phylogenetically diverse species of the filamentous fungus Fusarium.</title>
        <authorList>
            <person name="Kim H.-S."/>
            <person name="Busman M."/>
            <person name="Brown D.W."/>
            <person name="Divon H."/>
            <person name="Uhlig S."/>
            <person name="Proctor R.H."/>
        </authorList>
    </citation>
    <scope>NUCLEOTIDE SEQUENCE [LARGE SCALE GENOMIC DNA]</scope>
    <source>
        <strain evidence="2">NRRL 39464</strain>
    </source>
</reference>
<sequence length="130" mass="14555">MKDQLALRKNGSAAGHWRLRRIVGGRPASTFDVSNKAKARYLFLIENVAKRTLEQTGMIDSWKDDLPAVQELHFPAYHYAGMSTLGPPPDLPSITYAHLKGNVESELSRNNFSDDPLRQNQASNVNHNVL</sequence>
<dbReference type="Proteomes" id="UP000558688">
    <property type="component" value="Unassembled WGS sequence"/>
</dbReference>
<feature type="region of interest" description="Disordered" evidence="1">
    <location>
        <begin position="107"/>
        <end position="130"/>
    </location>
</feature>
<evidence type="ECO:0000313" key="4">
    <source>
        <dbReference type="Proteomes" id="UP000285860"/>
    </source>
</evidence>
<evidence type="ECO:0000313" key="3">
    <source>
        <dbReference type="EMBL" id="RKK79341.1"/>
    </source>
</evidence>
<gene>
    <name evidence="3" type="ORF">BFJ68_g17819</name>
    <name evidence="2" type="ORF">FOXYS1_3012</name>
</gene>
<feature type="compositionally biased region" description="Polar residues" evidence="1">
    <location>
        <begin position="108"/>
        <end position="130"/>
    </location>
</feature>
<organism evidence="3 4">
    <name type="scientific">Fusarium oxysporum</name>
    <name type="common">Fusarium vascular wilt</name>
    <dbReference type="NCBI Taxonomy" id="5507"/>
    <lineage>
        <taxon>Eukaryota</taxon>
        <taxon>Fungi</taxon>
        <taxon>Dikarya</taxon>
        <taxon>Ascomycota</taxon>
        <taxon>Pezizomycotina</taxon>
        <taxon>Sordariomycetes</taxon>
        <taxon>Hypocreomycetidae</taxon>
        <taxon>Hypocreales</taxon>
        <taxon>Nectriaceae</taxon>
        <taxon>Fusarium</taxon>
        <taxon>Fusarium oxysporum species complex</taxon>
    </lineage>
</organism>
<name>A0A420NGL6_FUSOX</name>
<evidence type="ECO:0000313" key="2">
    <source>
        <dbReference type="EMBL" id="KAF5266150.1"/>
    </source>
</evidence>
<dbReference type="EMBL" id="JAAFOW010000446">
    <property type="protein sequence ID" value="KAF5266150.1"/>
    <property type="molecule type" value="Genomic_DNA"/>
</dbReference>
<protein>
    <submittedName>
        <fullName evidence="3">Uncharacterized protein</fullName>
    </submittedName>
</protein>
<proteinExistence type="predicted"/>
<dbReference type="Proteomes" id="UP000285860">
    <property type="component" value="Unassembled WGS sequence"/>
</dbReference>
<evidence type="ECO:0000256" key="1">
    <source>
        <dbReference type="SAM" id="MobiDB-lite"/>
    </source>
</evidence>
<dbReference type="EMBL" id="MRCY01000765">
    <property type="protein sequence ID" value="RKK79341.1"/>
    <property type="molecule type" value="Genomic_DNA"/>
</dbReference>
<reference evidence="3 4" key="1">
    <citation type="journal article" date="2018" name="Sci. Rep.">
        <title>Characterisation of pathogen-specific regions and novel effector candidates in Fusarium oxysporum f. sp. cepae.</title>
        <authorList>
            <person name="Armitage A.D."/>
            <person name="Taylor A."/>
            <person name="Sobczyk M.K."/>
            <person name="Baxter L."/>
            <person name="Greenfield B.P."/>
            <person name="Bates H.J."/>
            <person name="Wilson F."/>
            <person name="Jackson A.C."/>
            <person name="Ott S."/>
            <person name="Harrison R.J."/>
            <person name="Clarkson J.P."/>
        </authorList>
    </citation>
    <scope>NUCLEOTIDE SEQUENCE [LARGE SCALE GENOMIC DNA]</scope>
    <source>
        <strain evidence="3 4">Fo_A28</strain>
    </source>
</reference>
<dbReference type="AlphaFoldDB" id="A0A420NGL6"/>
<comment type="caution">
    <text evidence="3">The sequence shown here is derived from an EMBL/GenBank/DDBJ whole genome shotgun (WGS) entry which is preliminary data.</text>
</comment>